<evidence type="ECO:0000256" key="1">
    <source>
        <dbReference type="SAM" id="MobiDB-lite"/>
    </source>
</evidence>
<feature type="compositionally biased region" description="Pro residues" evidence="1">
    <location>
        <begin position="1"/>
        <end position="12"/>
    </location>
</feature>
<sequence length="167" mass="18169">MDTILLPPPPSRSPQDRLGVQLGSDRDGRNSGSREGRSDLERLSDPPPVASIDRVPPSFESGRLQEAPEVCDETMRVEEADDPTGIQTRTSAILRLGADTSSRSKKGKAILIAKSSKSVGKRKVAPILKRVVRSPLQGPSSKRTVTKKSSTATRRKAIKFGVHTRLY</sequence>
<evidence type="ECO:0000313" key="2">
    <source>
        <dbReference type="EMBL" id="CAH8355571.1"/>
    </source>
</evidence>
<evidence type="ECO:0000313" key="3">
    <source>
        <dbReference type="Proteomes" id="UP001642260"/>
    </source>
</evidence>
<accession>A0ABC8KF95</accession>
<proteinExistence type="predicted"/>
<feature type="region of interest" description="Disordered" evidence="1">
    <location>
        <begin position="1"/>
        <end position="92"/>
    </location>
</feature>
<feature type="compositionally biased region" description="Basic and acidic residues" evidence="1">
    <location>
        <begin position="24"/>
        <end position="44"/>
    </location>
</feature>
<organism evidence="2 3">
    <name type="scientific">Eruca vesicaria subsp. sativa</name>
    <name type="common">Garden rocket</name>
    <name type="synonym">Eruca sativa</name>
    <dbReference type="NCBI Taxonomy" id="29727"/>
    <lineage>
        <taxon>Eukaryota</taxon>
        <taxon>Viridiplantae</taxon>
        <taxon>Streptophyta</taxon>
        <taxon>Embryophyta</taxon>
        <taxon>Tracheophyta</taxon>
        <taxon>Spermatophyta</taxon>
        <taxon>Magnoliopsida</taxon>
        <taxon>eudicotyledons</taxon>
        <taxon>Gunneridae</taxon>
        <taxon>Pentapetalae</taxon>
        <taxon>rosids</taxon>
        <taxon>malvids</taxon>
        <taxon>Brassicales</taxon>
        <taxon>Brassicaceae</taxon>
        <taxon>Brassiceae</taxon>
        <taxon>Eruca</taxon>
    </lineage>
</organism>
<protein>
    <submittedName>
        <fullName evidence="2">Uncharacterized protein</fullName>
    </submittedName>
</protein>
<reference evidence="2 3" key="1">
    <citation type="submission" date="2022-03" db="EMBL/GenBank/DDBJ databases">
        <authorList>
            <person name="Macdonald S."/>
            <person name="Ahmed S."/>
            <person name="Newling K."/>
        </authorList>
    </citation>
    <scope>NUCLEOTIDE SEQUENCE [LARGE SCALE GENOMIC DNA]</scope>
</reference>
<gene>
    <name evidence="2" type="ORF">ERUC_LOCUS21326</name>
</gene>
<keyword evidence="3" id="KW-1185">Reference proteome</keyword>
<dbReference type="EMBL" id="CAKOAT010209266">
    <property type="protein sequence ID" value="CAH8355571.1"/>
    <property type="molecule type" value="Genomic_DNA"/>
</dbReference>
<comment type="caution">
    <text evidence="2">The sequence shown here is derived from an EMBL/GenBank/DDBJ whole genome shotgun (WGS) entry which is preliminary data.</text>
</comment>
<dbReference type="AlphaFoldDB" id="A0ABC8KF95"/>
<dbReference type="Proteomes" id="UP001642260">
    <property type="component" value="Unassembled WGS sequence"/>
</dbReference>
<name>A0ABC8KF95_ERUVS</name>